<protein>
    <submittedName>
        <fullName evidence="1">Uncharacterized protein</fullName>
    </submittedName>
</protein>
<comment type="caution">
    <text evidence="1">The sequence shown here is derived from an EMBL/GenBank/DDBJ whole genome shotgun (WGS) entry which is preliminary data.</text>
</comment>
<gene>
    <name evidence="1" type="ORF">O6H91_04G016400</name>
</gene>
<proteinExistence type="predicted"/>
<accession>A0ACC2DUS8</accession>
<reference evidence="2" key="1">
    <citation type="journal article" date="2024" name="Proc. Natl. Acad. Sci. U.S.A.">
        <title>Extraordinary preservation of gene collinearity over three hundred million years revealed in homosporous lycophytes.</title>
        <authorList>
            <person name="Li C."/>
            <person name="Wickell D."/>
            <person name="Kuo L.Y."/>
            <person name="Chen X."/>
            <person name="Nie B."/>
            <person name="Liao X."/>
            <person name="Peng D."/>
            <person name="Ji J."/>
            <person name="Jenkins J."/>
            <person name="Williams M."/>
            <person name="Shu S."/>
            <person name="Plott C."/>
            <person name="Barry K."/>
            <person name="Rajasekar S."/>
            <person name="Grimwood J."/>
            <person name="Han X."/>
            <person name="Sun S."/>
            <person name="Hou Z."/>
            <person name="He W."/>
            <person name="Dai G."/>
            <person name="Sun C."/>
            <person name="Schmutz J."/>
            <person name="Leebens-Mack J.H."/>
            <person name="Li F.W."/>
            <person name="Wang L."/>
        </authorList>
    </citation>
    <scope>NUCLEOTIDE SEQUENCE [LARGE SCALE GENOMIC DNA]</scope>
    <source>
        <strain evidence="2">cv. PW_Plant_1</strain>
    </source>
</reference>
<evidence type="ECO:0000313" key="2">
    <source>
        <dbReference type="Proteomes" id="UP001162992"/>
    </source>
</evidence>
<name>A0ACC2DUS8_DIPCM</name>
<organism evidence="1 2">
    <name type="scientific">Diphasiastrum complanatum</name>
    <name type="common">Issler's clubmoss</name>
    <name type="synonym">Lycopodium complanatum</name>
    <dbReference type="NCBI Taxonomy" id="34168"/>
    <lineage>
        <taxon>Eukaryota</taxon>
        <taxon>Viridiplantae</taxon>
        <taxon>Streptophyta</taxon>
        <taxon>Embryophyta</taxon>
        <taxon>Tracheophyta</taxon>
        <taxon>Lycopodiopsida</taxon>
        <taxon>Lycopodiales</taxon>
        <taxon>Lycopodiaceae</taxon>
        <taxon>Lycopodioideae</taxon>
        <taxon>Diphasiastrum</taxon>
    </lineage>
</organism>
<dbReference type="Proteomes" id="UP001162992">
    <property type="component" value="Chromosome 4"/>
</dbReference>
<dbReference type="EMBL" id="CM055095">
    <property type="protein sequence ID" value="KAJ7557932.1"/>
    <property type="molecule type" value="Genomic_DNA"/>
</dbReference>
<evidence type="ECO:0000313" key="1">
    <source>
        <dbReference type="EMBL" id="KAJ7557932.1"/>
    </source>
</evidence>
<keyword evidence="2" id="KW-1185">Reference proteome</keyword>
<sequence length="292" mass="31227">MADHVVLDIVFPAPDSLSVPPSLPPAVGDPDQVKEHVVRHPCNDEGEGEADRLLSGSCMSPGDGTVGDGAMDSTKGVAPVLVDCRICQEEEESGNLEIPCACSGSLKYAHRKCVQRWCNEKGDTTCEICHQPYKNGYEAPAQPGISNDGSVERQYASSNVNWGVDAQHLEVHDPTVLAIWEADYDEYTIENGRVAACCRSAALILMSLLLLRHVLGIAASGSEEDTSAFFALFLVKAAGFLLPCYVIARAVSILQHRRQPQVAEVAEPETASLVQAEEAGGMQLPSSASYSS</sequence>